<gene>
    <name evidence="1" type="ORF">Q7C36_003136</name>
</gene>
<proteinExistence type="predicted"/>
<accession>A0AA88T4Q7</accession>
<organism evidence="1 2">
    <name type="scientific">Tachysurus vachellii</name>
    <name type="common">Darkbarbel catfish</name>
    <name type="synonym">Pelteobagrus vachellii</name>
    <dbReference type="NCBI Taxonomy" id="175792"/>
    <lineage>
        <taxon>Eukaryota</taxon>
        <taxon>Metazoa</taxon>
        <taxon>Chordata</taxon>
        <taxon>Craniata</taxon>
        <taxon>Vertebrata</taxon>
        <taxon>Euteleostomi</taxon>
        <taxon>Actinopterygii</taxon>
        <taxon>Neopterygii</taxon>
        <taxon>Teleostei</taxon>
        <taxon>Ostariophysi</taxon>
        <taxon>Siluriformes</taxon>
        <taxon>Bagridae</taxon>
        <taxon>Tachysurus</taxon>
    </lineage>
</organism>
<evidence type="ECO:0000313" key="2">
    <source>
        <dbReference type="Proteomes" id="UP001187315"/>
    </source>
</evidence>
<dbReference type="EMBL" id="JAVHJS010000003">
    <property type="protein sequence ID" value="KAK2863982.1"/>
    <property type="molecule type" value="Genomic_DNA"/>
</dbReference>
<evidence type="ECO:0000313" key="1">
    <source>
        <dbReference type="EMBL" id="KAK2863982.1"/>
    </source>
</evidence>
<sequence>MLGEKSCGGAAPWAALLMNGGNRAAPRKEIEEGHLLTPPLYPAYLELPLLLKVQLINSH</sequence>
<name>A0AA88T4Q7_TACVA</name>
<keyword evidence="2" id="KW-1185">Reference proteome</keyword>
<dbReference type="AlphaFoldDB" id="A0AA88T4Q7"/>
<dbReference type="Proteomes" id="UP001187315">
    <property type="component" value="Unassembled WGS sequence"/>
</dbReference>
<protein>
    <submittedName>
        <fullName evidence="1">Uncharacterized protein</fullName>
    </submittedName>
</protein>
<comment type="caution">
    <text evidence="1">The sequence shown here is derived from an EMBL/GenBank/DDBJ whole genome shotgun (WGS) entry which is preliminary data.</text>
</comment>
<reference evidence="1" key="1">
    <citation type="submission" date="2023-08" db="EMBL/GenBank/DDBJ databases">
        <title>Pelteobagrus vachellii genome.</title>
        <authorList>
            <person name="Liu H."/>
        </authorList>
    </citation>
    <scope>NUCLEOTIDE SEQUENCE</scope>
    <source>
        <strain evidence="1">PRFRI_2022a</strain>
        <tissue evidence="1">Muscle</tissue>
    </source>
</reference>